<evidence type="ECO:0000256" key="15">
    <source>
        <dbReference type="ARBA" id="ARBA00048766"/>
    </source>
</evidence>
<comment type="catalytic activity">
    <reaction evidence="15">
        <text>[(1-&gt;4)-alpha-D-galacturonosyl](n) + H2O = alpha-D-galacturonate + [(1-&gt;4)-alpha-D-galacturonosyl](n-1)</text>
        <dbReference type="Rhea" id="RHEA:14117"/>
        <dbReference type="Rhea" id="RHEA-COMP:14570"/>
        <dbReference type="Rhea" id="RHEA-COMP:14572"/>
        <dbReference type="ChEBI" id="CHEBI:15377"/>
        <dbReference type="ChEBI" id="CHEBI:58658"/>
        <dbReference type="ChEBI" id="CHEBI:140523"/>
        <dbReference type="EC" id="3.2.1.67"/>
    </reaction>
</comment>
<reference evidence="17" key="1">
    <citation type="journal article" date="2020" name="Stud. Mycol.">
        <title>101 Dothideomycetes genomes: a test case for predicting lifestyles and emergence of pathogens.</title>
        <authorList>
            <person name="Haridas S."/>
            <person name="Albert R."/>
            <person name="Binder M."/>
            <person name="Bloem J."/>
            <person name="Labutti K."/>
            <person name="Salamov A."/>
            <person name="Andreopoulos B."/>
            <person name="Baker S."/>
            <person name="Barry K."/>
            <person name="Bills G."/>
            <person name="Bluhm B."/>
            <person name="Cannon C."/>
            <person name="Castanera R."/>
            <person name="Culley D."/>
            <person name="Daum C."/>
            <person name="Ezra D."/>
            <person name="Gonzalez J."/>
            <person name="Henrissat B."/>
            <person name="Kuo A."/>
            <person name="Liang C."/>
            <person name="Lipzen A."/>
            <person name="Lutzoni F."/>
            <person name="Magnuson J."/>
            <person name="Mondo S."/>
            <person name="Nolan M."/>
            <person name="Ohm R."/>
            <person name="Pangilinan J."/>
            <person name="Park H.-J."/>
            <person name="Ramirez L."/>
            <person name="Alfaro M."/>
            <person name="Sun H."/>
            <person name="Tritt A."/>
            <person name="Yoshinaga Y."/>
            <person name="Zwiers L.-H."/>
            <person name="Turgeon B."/>
            <person name="Goodwin S."/>
            <person name="Spatafora J."/>
            <person name="Crous P."/>
            <person name="Grigoriev I."/>
        </authorList>
    </citation>
    <scope>NUCLEOTIDE SEQUENCE</scope>
    <source>
        <strain evidence="17">ATCC 74209</strain>
    </source>
</reference>
<evidence type="ECO:0000256" key="8">
    <source>
        <dbReference type="ARBA" id="ARBA00023180"/>
    </source>
</evidence>
<dbReference type="PANTHER" id="PTHR31736">
    <property type="match status" value="1"/>
</dbReference>
<evidence type="ECO:0000256" key="11">
    <source>
        <dbReference type="ARBA" id="ARBA00023316"/>
    </source>
</evidence>
<keyword evidence="5" id="KW-0677">Repeat</keyword>
<dbReference type="EMBL" id="ML994033">
    <property type="protein sequence ID" value="KAF2200222.1"/>
    <property type="molecule type" value="Genomic_DNA"/>
</dbReference>
<dbReference type="EC" id="3.2.1.67" evidence="14"/>
<evidence type="ECO:0000256" key="3">
    <source>
        <dbReference type="ARBA" id="ARBA00022525"/>
    </source>
</evidence>
<dbReference type="InterPro" id="IPR012334">
    <property type="entry name" value="Pectin_lyas_fold"/>
</dbReference>
<dbReference type="InterPro" id="IPR000743">
    <property type="entry name" value="Glyco_hydro_28"/>
</dbReference>
<dbReference type="GO" id="GO:0045490">
    <property type="term" value="P:pectin catabolic process"/>
    <property type="evidence" value="ECO:0007669"/>
    <property type="project" value="UniProtKB-ARBA"/>
</dbReference>
<evidence type="ECO:0000256" key="7">
    <source>
        <dbReference type="ARBA" id="ARBA00023157"/>
    </source>
</evidence>
<comment type="function">
    <text evidence="13">Specific in hydrolyzing the terminal glycosidic bond of polygalacturonic acid and oligogalacturonates.</text>
</comment>
<keyword evidence="17" id="KW-0456">Lyase</keyword>
<gene>
    <name evidence="17" type="ORF">GQ43DRAFT_374358</name>
</gene>
<comment type="caution">
    <text evidence="17">The sequence shown here is derived from an EMBL/GenBank/DDBJ whole genome shotgun (WGS) entry which is preliminary data.</text>
</comment>
<keyword evidence="8" id="KW-0325">Glycoprotein</keyword>
<dbReference type="GO" id="GO:0016829">
    <property type="term" value="F:lyase activity"/>
    <property type="evidence" value="ECO:0007669"/>
    <property type="project" value="UniProtKB-KW"/>
</dbReference>
<dbReference type="PANTHER" id="PTHR31736:SF12">
    <property type="entry name" value="EXO-POLYGALACTURONASE, PUTATIVE-RELATED"/>
    <property type="match status" value="1"/>
</dbReference>
<evidence type="ECO:0000256" key="14">
    <source>
        <dbReference type="ARBA" id="ARBA00038933"/>
    </source>
</evidence>
<dbReference type="GO" id="GO:0071555">
    <property type="term" value="P:cell wall organization"/>
    <property type="evidence" value="ECO:0007669"/>
    <property type="project" value="UniProtKB-KW"/>
</dbReference>
<evidence type="ECO:0000256" key="6">
    <source>
        <dbReference type="ARBA" id="ARBA00022801"/>
    </source>
</evidence>
<keyword evidence="12" id="KW-0624">Polysaccharide degradation</keyword>
<evidence type="ECO:0000256" key="1">
    <source>
        <dbReference type="ARBA" id="ARBA00004613"/>
    </source>
</evidence>
<dbReference type="InterPro" id="IPR011050">
    <property type="entry name" value="Pectin_lyase_fold/virulence"/>
</dbReference>
<dbReference type="SUPFAM" id="SSF51126">
    <property type="entry name" value="Pectin lyase-like"/>
    <property type="match status" value="1"/>
</dbReference>
<sequence>MNKTGSTCTVTPSGGKDDSAAVMDAFKQCGKDGNIEITEGNFNIGKVMDVLNLQNCAISIRGKLTWSDDIQYWLRNSISVTYAGRSTAWRLGGNNFSIRGHGQALFDGNGQKWYDQNRNNSNQNGRPISLTLWQAKNVFVDGIIWRQPQFWHTFIAHSQNITMTNLDMNATSNSQWSTVNTDGTDTWNSKDVFIANWTVTCGDDCISIKGNSTNIYVKNVTCHESGAMCIGSLGNPSTTPDYVDNVLFEDITAIHSSNAAWIKTYPGVGHVHNVTFRNIKFTDVNQPIYVSPCIYSYSNCDASRLKIRDITWENITGTSRYNVAAGIHCSGAAPCENLRFSGIDIKPKNGGQAQFLCSGFDKEKSGLGCTGTCPGNWPQQLKGNH</sequence>
<dbReference type="GO" id="GO:0047911">
    <property type="term" value="F:galacturan 1,4-alpha-galacturonidase activity"/>
    <property type="evidence" value="ECO:0007669"/>
    <property type="project" value="UniProtKB-EC"/>
</dbReference>
<evidence type="ECO:0000256" key="12">
    <source>
        <dbReference type="ARBA" id="ARBA00023326"/>
    </source>
</evidence>
<evidence type="ECO:0000256" key="10">
    <source>
        <dbReference type="ARBA" id="ARBA00023295"/>
    </source>
</evidence>
<dbReference type="SMART" id="SM00710">
    <property type="entry name" value="PbH1"/>
    <property type="match status" value="6"/>
</dbReference>
<evidence type="ECO:0000313" key="17">
    <source>
        <dbReference type="EMBL" id="KAF2200222.1"/>
    </source>
</evidence>
<name>A0A9P4JIY4_9PLEO</name>
<dbReference type="InterPro" id="IPR006626">
    <property type="entry name" value="PbH1"/>
</dbReference>
<protein>
    <recommendedName>
        <fullName evidence="14">galacturonan 1,4-alpha-galacturonidase</fullName>
        <ecNumber evidence="14">3.2.1.67</ecNumber>
    </recommendedName>
</protein>
<evidence type="ECO:0000256" key="13">
    <source>
        <dbReference type="ARBA" id="ARBA00037312"/>
    </source>
</evidence>
<dbReference type="Proteomes" id="UP000799536">
    <property type="component" value="Unassembled WGS sequence"/>
</dbReference>
<keyword evidence="7" id="KW-1015">Disulfide bond</keyword>
<evidence type="ECO:0000256" key="9">
    <source>
        <dbReference type="ARBA" id="ARBA00023277"/>
    </source>
</evidence>
<dbReference type="OrthoDB" id="187139at2759"/>
<evidence type="ECO:0000256" key="2">
    <source>
        <dbReference type="ARBA" id="ARBA00008834"/>
    </source>
</evidence>
<comment type="subcellular location">
    <subcellularLocation>
        <location evidence="1">Secreted</location>
    </subcellularLocation>
</comment>
<proteinExistence type="inferred from homology"/>
<evidence type="ECO:0000256" key="4">
    <source>
        <dbReference type="ARBA" id="ARBA00022729"/>
    </source>
</evidence>
<keyword evidence="9" id="KW-0119">Carbohydrate metabolism</keyword>
<keyword evidence="6 16" id="KW-0378">Hydrolase</keyword>
<evidence type="ECO:0000256" key="5">
    <source>
        <dbReference type="ARBA" id="ARBA00022737"/>
    </source>
</evidence>
<dbReference type="Gene3D" id="2.160.20.10">
    <property type="entry name" value="Single-stranded right-handed beta-helix, Pectin lyase-like"/>
    <property type="match status" value="1"/>
</dbReference>
<keyword evidence="4" id="KW-0732">Signal</keyword>
<keyword evidence="11" id="KW-0961">Cell wall biogenesis/degradation</keyword>
<dbReference type="AlphaFoldDB" id="A0A9P4JIY4"/>
<organism evidence="17 18">
    <name type="scientific">Delitschia confertaspora ATCC 74209</name>
    <dbReference type="NCBI Taxonomy" id="1513339"/>
    <lineage>
        <taxon>Eukaryota</taxon>
        <taxon>Fungi</taxon>
        <taxon>Dikarya</taxon>
        <taxon>Ascomycota</taxon>
        <taxon>Pezizomycotina</taxon>
        <taxon>Dothideomycetes</taxon>
        <taxon>Pleosporomycetidae</taxon>
        <taxon>Pleosporales</taxon>
        <taxon>Delitschiaceae</taxon>
        <taxon>Delitschia</taxon>
    </lineage>
</organism>
<keyword evidence="18" id="KW-1185">Reference proteome</keyword>
<evidence type="ECO:0000256" key="16">
    <source>
        <dbReference type="RuleBase" id="RU361169"/>
    </source>
</evidence>
<keyword evidence="10 16" id="KW-0326">Glycosidase</keyword>
<comment type="similarity">
    <text evidence="2 16">Belongs to the glycosyl hydrolase 28 family.</text>
</comment>
<evidence type="ECO:0000313" key="18">
    <source>
        <dbReference type="Proteomes" id="UP000799536"/>
    </source>
</evidence>
<keyword evidence="3" id="KW-0964">Secreted</keyword>
<dbReference type="GO" id="GO:0004650">
    <property type="term" value="F:polygalacturonase activity"/>
    <property type="evidence" value="ECO:0007669"/>
    <property type="project" value="InterPro"/>
</dbReference>
<dbReference type="Pfam" id="PF00295">
    <property type="entry name" value="Glyco_hydro_28"/>
    <property type="match status" value="1"/>
</dbReference>
<dbReference type="GO" id="GO:0005576">
    <property type="term" value="C:extracellular region"/>
    <property type="evidence" value="ECO:0007669"/>
    <property type="project" value="UniProtKB-SubCell"/>
</dbReference>
<accession>A0A9P4JIY4</accession>